<sequence length="65" mass="7312">MKRQVFEYQIQYSYAEQTYFAIRSGKAQQVNAESAVEAASVCGCKSHFAAKLRICPPRHAKASRT</sequence>
<protein>
    <submittedName>
        <fullName evidence="1">Uncharacterized protein</fullName>
    </submittedName>
</protein>
<dbReference type="AlphaFoldDB" id="A0A9D4NN18"/>
<comment type="caution">
    <text evidence="1">The sequence shown here is derived from an EMBL/GenBank/DDBJ whole genome shotgun (WGS) entry which is preliminary data.</text>
</comment>
<gene>
    <name evidence="1" type="ORF">DPMN_021953</name>
</gene>
<dbReference type="Proteomes" id="UP000828390">
    <property type="component" value="Unassembled WGS sequence"/>
</dbReference>
<dbReference type="EMBL" id="JAIWYP010000001">
    <property type="protein sequence ID" value="KAH3897758.1"/>
    <property type="molecule type" value="Genomic_DNA"/>
</dbReference>
<accession>A0A9D4NN18</accession>
<evidence type="ECO:0000313" key="1">
    <source>
        <dbReference type="EMBL" id="KAH3897758.1"/>
    </source>
</evidence>
<reference evidence="1" key="2">
    <citation type="submission" date="2020-11" db="EMBL/GenBank/DDBJ databases">
        <authorList>
            <person name="McCartney M.A."/>
            <person name="Auch B."/>
            <person name="Kono T."/>
            <person name="Mallez S."/>
            <person name="Becker A."/>
            <person name="Gohl D.M."/>
            <person name="Silverstein K.A.T."/>
            <person name="Koren S."/>
            <person name="Bechman K.B."/>
            <person name="Herman A."/>
            <person name="Abrahante J.E."/>
            <person name="Garbe J."/>
        </authorList>
    </citation>
    <scope>NUCLEOTIDE SEQUENCE</scope>
    <source>
        <strain evidence="1">Duluth1</strain>
        <tissue evidence="1">Whole animal</tissue>
    </source>
</reference>
<evidence type="ECO:0000313" key="2">
    <source>
        <dbReference type="Proteomes" id="UP000828390"/>
    </source>
</evidence>
<reference evidence="1" key="1">
    <citation type="journal article" date="2019" name="bioRxiv">
        <title>The Genome of the Zebra Mussel, Dreissena polymorpha: A Resource for Invasive Species Research.</title>
        <authorList>
            <person name="McCartney M.A."/>
            <person name="Auch B."/>
            <person name="Kono T."/>
            <person name="Mallez S."/>
            <person name="Zhang Y."/>
            <person name="Obille A."/>
            <person name="Becker A."/>
            <person name="Abrahante J.E."/>
            <person name="Garbe J."/>
            <person name="Badalamenti J.P."/>
            <person name="Herman A."/>
            <person name="Mangelson H."/>
            <person name="Liachko I."/>
            <person name="Sullivan S."/>
            <person name="Sone E.D."/>
            <person name="Koren S."/>
            <person name="Silverstein K.A.T."/>
            <person name="Beckman K.B."/>
            <person name="Gohl D.M."/>
        </authorList>
    </citation>
    <scope>NUCLEOTIDE SEQUENCE</scope>
    <source>
        <strain evidence="1">Duluth1</strain>
        <tissue evidence="1">Whole animal</tissue>
    </source>
</reference>
<name>A0A9D4NN18_DREPO</name>
<keyword evidence="2" id="KW-1185">Reference proteome</keyword>
<organism evidence="1 2">
    <name type="scientific">Dreissena polymorpha</name>
    <name type="common">Zebra mussel</name>
    <name type="synonym">Mytilus polymorpha</name>
    <dbReference type="NCBI Taxonomy" id="45954"/>
    <lineage>
        <taxon>Eukaryota</taxon>
        <taxon>Metazoa</taxon>
        <taxon>Spiralia</taxon>
        <taxon>Lophotrochozoa</taxon>
        <taxon>Mollusca</taxon>
        <taxon>Bivalvia</taxon>
        <taxon>Autobranchia</taxon>
        <taxon>Heteroconchia</taxon>
        <taxon>Euheterodonta</taxon>
        <taxon>Imparidentia</taxon>
        <taxon>Neoheterodontei</taxon>
        <taxon>Myida</taxon>
        <taxon>Dreissenoidea</taxon>
        <taxon>Dreissenidae</taxon>
        <taxon>Dreissena</taxon>
    </lineage>
</organism>
<proteinExistence type="predicted"/>